<proteinExistence type="predicted"/>
<sequence>MITHATLTNNDRKMGLVRVEIDPGLVDSYIYGGLNAQQRRDVLTAAVNAAAAALPSNYASLNADMFSATAEDITPA</sequence>
<evidence type="ECO:0000313" key="1">
    <source>
        <dbReference type="EMBL" id="QPB09559.1"/>
    </source>
</evidence>
<name>A0A873WDM1_9CAUD</name>
<gene>
    <name evidence="1" type="ORF">CPT_Sycamore_019</name>
</gene>
<dbReference type="EMBL" id="MT701593">
    <property type="protein sequence ID" value="QPB09559.1"/>
    <property type="molecule type" value="Genomic_DNA"/>
</dbReference>
<protein>
    <submittedName>
        <fullName evidence="1">Uncharacterized protein</fullName>
    </submittedName>
</protein>
<accession>A0A873WDM1</accession>
<reference evidence="1" key="1">
    <citation type="submission" date="2020-07" db="EMBL/GenBank/DDBJ databases">
        <title>Complete genome sequence of Streptomyces phage Sycamore.</title>
        <authorList>
            <person name="Zhang X.-H."/>
            <person name="Rivera M."/>
            <person name="Marquez A."/>
            <person name="Clark J.D."/>
            <person name="Hernandez I."/>
            <person name="Liu M."/>
            <person name="Burrowes B.H."/>
        </authorList>
    </citation>
    <scope>NUCLEOTIDE SEQUENCE</scope>
</reference>
<evidence type="ECO:0000313" key="2">
    <source>
        <dbReference type="Proteomes" id="UP000663175"/>
    </source>
</evidence>
<organism evidence="1 2">
    <name type="scientific">Streptomyces phage Sycamore</name>
    <dbReference type="NCBI Taxonomy" id="2767589"/>
    <lineage>
        <taxon>Viruses</taxon>
        <taxon>Duplodnaviria</taxon>
        <taxon>Heunggongvirae</taxon>
        <taxon>Uroviricota</taxon>
        <taxon>Caudoviricetes</taxon>
        <taxon>Colingsworthviridae</taxon>
        <taxon>Sycamorevirus</taxon>
        <taxon>Sycamorevirus sycamore</taxon>
    </lineage>
</organism>
<dbReference type="Proteomes" id="UP000663175">
    <property type="component" value="Segment"/>
</dbReference>
<keyword evidence="2" id="KW-1185">Reference proteome</keyword>